<gene>
    <name evidence="1" type="ORF">EIH08_07915</name>
</gene>
<dbReference type="Proteomes" id="UP000282297">
    <property type="component" value="Chromosome"/>
</dbReference>
<dbReference type="InterPro" id="IPR018534">
    <property type="entry name" value="Tet_reg_excision_RteC"/>
</dbReference>
<organism evidence="1 2">
    <name type="scientific">Chryseobacterium taklimakanense</name>
    <dbReference type="NCBI Taxonomy" id="536441"/>
    <lineage>
        <taxon>Bacteria</taxon>
        <taxon>Pseudomonadati</taxon>
        <taxon>Bacteroidota</taxon>
        <taxon>Flavobacteriia</taxon>
        <taxon>Flavobacteriales</taxon>
        <taxon>Weeksellaceae</taxon>
        <taxon>Chryseobacterium group</taxon>
        <taxon>Chryseobacterium</taxon>
    </lineage>
</organism>
<proteinExistence type="predicted"/>
<dbReference type="AlphaFoldDB" id="A0A3G8WMF1"/>
<evidence type="ECO:0000313" key="1">
    <source>
        <dbReference type="EMBL" id="AZI20647.1"/>
    </source>
</evidence>
<dbReference type="EMBL" id="CP034171">
    <property type="protein sequence ID" value="AZI20647.1"/>
    <property type="molecule type" value="Genomic_DNA"/>
</dbReference>
<sequence>MQEYFENIIEELQEEIRELTMEVDDPIRMSEQAIKITWDKLQQVKAYVLSHPFANPEEEIWFFKNIKPRILSYLIYNNSIFRIETKKPNGGEKIIRKYYESELANLKNYFENNLEFYKYYRTDSTYLDQYYFLRNRFDIKLCLDTCFFESDHSFSTSHDYKVAKIIANDRLQVYLENELSIVYKLHGNHDGSNNFFHSGLKWTASKVSLIELLYALHAEGVFNNGAIDLKEVAENFEQLFNIDLGQFHRTFLEIRIRKSSKTKFLDTLKDTLEKRMEEADEN</sequence>
<protein>
    <submittedName>
        <fullName evidence="1">Tetracycline regulation of excision, RteC</fullName>
    </submittedName>
</protein>
<name>A0A3G8WMF1_9FLAO</name>
<reference evidence="2" key="1">
    <citation type="submission" date="2018-11" db="EMBL/GenBank/DDBJ databases">
        <title>Proposal to divide the Flavobacteriaceae and reorganize its genera based on Amino Acid Identity values calculated from whole genome sequences.</title>
        <authorList>
            <person name="Nicholson A.C."/>
            <person name="Gulvik C.A."/>
            <person name="Whitney A.M."/>
            <person name="Humrighouse B.W."/>
            <person name="Bell M."/>
            <person name="Holmes B."/>
            <person name="Steigerwalt A.B."/>
            <person name="Villarma A."/>
            <person name="Sheth M."/>
            <person name="Batra D."/>
            <person name="Pryor J."/>
            <person name="Bernardet J.-F."/>
            <person name="Hugo C."/>
            <person name="Kampfer P."/>
            <person name="Newman J.D."/>
            <person name="McQuiston J.R."/>
        </authorList>
    </citation>
    <scope>NUCLEOTIDE SEQUENCE [LARGE SCALE GENOMIC DNA]</scope>
    <source>
        <strain evidence="2">H4753</strain>
    </source>
</reference>
<dbReference type="RefSeq" id="WP_124784836.1">
    <property type="nucleotide sequence ID" value="NZ_CP034171.1"/>
</dbReference>
<dbReference type="Pfam" id="PF09357">
    <property type="entry name" value="RteC"/>
    <property type="match status" value="1"/>
</dbReference>
<accession>A0A3G8WMF1</accession>
<evidence type="ECO:0000313" key="2">
    <source>
        <dbReference type="Proteomes" id="UP000282297"/>
    </source>
</evidence>